<dbReference type="EMBL" id="CAFAAL010000274">
    <property type="protein sequence ID" value="CAB4822659.1"/>
    <property type="molecule type" value="Genomic_DNA"/>
</dbReference>
<name>A0A6J6ZLX7_9ZZZZ</name>
<organism evidence="1">
    <name type="scientific">freshwater metagenome</name>
    <dbReference type="NCBI Taxonomy" id="449393"/>
    <lineage>
        <taxon>unclassified sequences</taxon>
        <taxon>metagenomes</taxon>
        <taxon>ecological metagenomes</taxon>
    </lineage>
</organism>
<accession>A0A6J6ZLX7</accession>
<proteinExistence type="predicted"/>
<dbReference type="AlphaFoldDB" id="A0A6J6ZLX7"/>
<reference evidence="1" key="1">
    <citation type="submission" date="2020-05" db="EMBL/GenBank/DDBJ databases">
        <authorList>
            <person name="Chiriac C."/>
            <person name="Salcher M."/>
            <person name="Ghai R."/>
            <person name="Kavagutti S V."/>
        </authorList>
    </citation>
    <scope>NUCLEOTIDE SEQUENCE</scope>
</reference>
<sequence length="175" mass="19934">MKQCQTKTLQFVKGQTSDCFFGRGNFEFFALLNERAHDVCLSSSSDFVTHICPHFCLFFIPQRVLGHNRRTPWRFLIENAHVKIAVHSHGSSSRYWSCGHHKHIGHCPTVFALVAQRSSLLDTESVLFVNDYHTKAMKLHRLLNESVGTNRNVNTSVGKSRKYIAAPLGRHAARQ</sequence>
<evidence type="ECO:0000313" key="1">
    <source>
        <dbReference type="EMBL" id="CAB4822659.1"/>
    </source>
</evidence>
<protein>
    <submittedName>
        <fullName evidence="1">Unannotated protein</fullName>
    </submittedName>
</protein>
<gene>
    <name evidence="1" type="ORF">UFOPK3004_01920</name>
</gene>